<name>A0A7J0FPA7_9ERIC</name>
<dbReference type="AlphaFoldDB" id="A0A7J0FPA7"/>
<dbReference type="Proteomes" id="UP000585474">
    <property type="component" value="Unassembled WGS sequence"/>
</dbReference>
<comment type="caution">
    <text evidence="1">The sequence shown here is derived from an EMBL/GenBank/DDBJ whole genome shotgun (WGS) entry which is preliminary data.</text>
</comment>
<keyword evidence="2" id="KW-1185">Reference proteome</keyword>
<dbReference type="EMBL" id="BJWL01000014">
    <property type="protein sequence ID" value="GFZ00535.1"/>
    <property type="molecule type" value="Genomic_DNA"/>
</dbReference>
<accession>A0A7J0FPA7</accession>
<reference evidence="1 2" key="1">
    <citation type="submission" date="2019-07" db="EMBL/GenBank/DDBJ databases">
        <title>De Novo Assembly of kiwifruit Actinidia rufa.</title>
        <authorList>
            <person name="Sugita-Konishi S."/>
            <person name="Sato K."/>
            <person name="Mori E."/>
            <person name="Abe Y."/>
            <person name="Kisaki G."/>
            <person name="Hamano K."/>
            <person name="Suezawa K."/>
            <person name="Otani M."/>
            <person name="Fukuda T."/>
            <person name="Manabe T."/>
            <person name="Gomi K."/>
            <person name="Tabuchi M."/>
            <person name="Akimitsu K."/>
            <person name="Kataoka I."/>
        </authorList>
    </citation>
    <scope>NUCLEOTIDE SEQUENCE [LARGE SCALE GENOMIC DNA]</scope>
    <source>
        <strain evidence="2">cv. Fuchu</strain>
    </source>
</reference>
<organism evidence="1 2">
    <name type="scientific">Actinidia rufa</name>
    <dbReference type="NCBI Taxonomy" id="165716"/>
    <lineage>
        <taxon>Eukaryota</taxon>
        <taxon>Viridiplantae</taxon>
        <taxon>Streptophyta</taxon>
        <taxon>Embryophyta</taxon>
        <taxon>Tracheophyta</taxon>
        <taxon>Spermatophyta</taxon>
        <taxon>Magnoliopsida</taxon>
        <taxon>eudicotyledons</taxon>
        <taxon>Gunneridae</taxon>
        <taxon>Pentapetalae</taxon>
        <taxon>asterids</taxon>
        <taxon>Ericales</taxon>
        <taxon>Actinidiaceae</taxon>
        <taxon>Actinidia</taxon>
    </lineage>
</organism>
<gene>
    <name evidence="1" type="ORF">Acr_14g0001700</name>
</gene>
<proteinExistence type="predicted"/>
<sequence>MMIFTVKGLAVVYGNGGDGIKVLVTWGGCHGLVGGLEQLVDVGCERQPMGCDYGSLFGSVGVCRKRRWYFRNSSSYSRPFRWRSPGNTDAGTKICPTGVCGAVEVDIVGGEIKISLAKSSWIIAVGRERKGALVIALWWDNGMGDNEMVVVGDGGGWVQWEFGAGGPWNWVDMGVKVLVVVTLALTAIVVGWSWQFGATGGCGCSQAKWGLNHGDGNELMLAG</sequence>
<protein>
    <submittedName>
        <fullName evidence="1">Uncharacterized protein</fullName>
    </submittedName>
</protein>
<evidence type="ECO:0000313" key="2">
    <source>
        <dbReference type="Proteomes" id="UP000585474"/>
    </source>
</evidence>
<evidence type="ECO:0000313" key="1">
    <source>
        <dbReference type="EMBL" id="GFZ00535.1"/>
    </source>
</evidence>